<dbReference type="Proteomes" id="UP000475862">
    <property type="component" value="Unassembled WGS sequence"/>
</dbReference>
<evidence type="ECO:0008006" key="4">
    <source>
        <dbReference type="Google" id="ProtNLM"/>
    </source>
</evidence>
<keyword evidence="3" id="KW-1185">Reference proteome</keyword>
<protein>
    <recommendedName>
        <fullName evidence="4">Transmembrane protein</fullName>
    </recommendedName>
</protein>
<evidence type="ECO:0000313" key="2">
    <source>
        <dbReference type="EMBL" id="KAE9526715.1"/>
    </source>
</evidence>
<evidence type="ECO:0000313" key="3">
    <source>
        <dbReference type="Proteomes" id="UP000475862"/>
    </source>
</evidence>
<name>A0A6G0T890_APHGL</name>
<reference evidence="2 3" key="1">
    <citation type="submission" date="2019-08" db="EMBL/GenBank/DDBJ databases">
        <title>The genome of the soybean aphid Biotype 1, its phylome, world population structure and adaptation to the North American continent.</title>
        <authorList>
            <person name="Giordano R."/>
            <person name="Donthu R.K."/>
            <person name="Hernandez A.G."/>
            <person name="Wright C.L."/>
            <person name="Zimin A.V."/>
        </authorList>
    </citation>
    <scope>NUCLEOTIDE SEQUENCE [LARGE SCALE GENOMIC DNA]</scope>
    <source>
        <tissue evidence="2">Whole aphids</tissue>
    </source>
</reference>
<sequence length="316" mass="37332">MTENLPLSSLAVLNSRRIYYIDDDLKNESNMLLTRQSSLGKFVQLKCIKIQIISKREKENLMNREDGIYNNNGVGEVGFEPTPSDEDQNAQLSLYNILEKSQYNSQKISELIKKDVKCKELRSKLNVLNITSEGLNNILPIRILYEKREFKPWTRVVVGEKGGLCFNGLNTSKFKITYEELCIKFSTQKKSKYFENQITIYDLYYLNNNKYQKSFEAKPLFNAVFFCLNPVEFFLQIFEKKFMKNLVPNFQNLVIKEKIFTIFQPQNYLQIFAILTYFIFWSAKKFLSLFKKKILRKIENFNCLLIVQKKSKFLKI</sequence>
<keyword evidence="1" id="KW-0812">Transmembrane</keyword>
<dbReference type="EMBL" id="VYZN01000054">
    <property type="protein sequence ID" value="KAE9526715.1"/>
    <property type="molecule type" value="Genomic_DNA"/>
</dbReference>
<comment type="caution">
    <text evidence="2">The sequence shown here is derived from an EMBL/GenBank/DDBJ whole genome shotgun (WGS) entry which is preliminary data.</text>
</comment>
<gene>
    <name evidence="2" type="ORF">AGLY_013363</name>
</gene>
<dbReference type="AlphaFoldDB" id="A0A6G0T890"/>
<feature type="transmembrane region" description="Helical" evidence="1">
    <location>
        <begin position="268"/>
        <end position="287"/>
    </location>
</feature>
<keyword evidence="1" id="KW-0472">Membrane</keyword>
<proteinExistence type="predicted"/>
<accession>A0A6G0T890</accession>
<keyword evidence="1" id="KW-1133">Transmembrane helix</keyword>
<evidence type="ECO:0000256" key="1">
    <source>
        <dbReference type="SAM" id="Phobius"/>
    </source>
</evidence>
<organism evidence="2 3">
    <name type="scientific">Aphis glycines</name>
    <name type="common">Soybean aphid</name>
    <dbReference type="NCBI Taxonomy" id="307491"/>
    <lineage>
        <taxon>Eukaryota</taxon>
        <taxon>Metazoa</taxon>
        <taxon>Ecdysozoa</taxon>
        <taxon>Arthropoda</taxon>
        <taxon>Hexapoda</taxon>
        <taxon>Insecta</taxon>
        <taxon>Pterygota</taxon>
        <taxon>Neoptera</taxon>
        <taxon>Paraneoptera</taxon>
        <taxon>Hemiptera</taxon>
        <taxon>Sternorrhyncha</taxon>
        <taxon>Aphidomorpha</taxon>
        <taxon>Aphidoidea</taxon>
        <taxon>Aphididae</taxon>
        <taxon>Aphidini</taxon>
        <taxon>Aphis</taxon>
        <taxon>Aphis</taxon>
    </lineage>
</organism>
<dbReference type="OrthoDB" id="8400687at2759"/>